<name>A0A834J087_VESVU</name>
<accession>A0A834J087</accession>
<sequence>MPGVHIHKISEFDWLEQQEGSTLTIPGSYWLCHKNNVYKFTFKYHRTIRNSKEFTYGKELMKVIRRIIKSQPPQGQQFCTKHILVTYNHTPWTRQDKMFAILKFRKHTKAVTVSRAIVLTVKICKDESYMPHAMVIYPETESKTIKSLNYTNKDNERKNIGSECKVDTETSNVNELRINTTDTNKHINNLDLHYGPSNLILSSVNNENTTDKANIIKCNKKTSSNVSLINESVNTEDKDTYKSKNCLISFEEKETEKKEYQNNIEKSFLSNQIEFQEIMRCEEIELPQMKNNSTNNTINSNDEGIIDTANLPYQYLIEEEIENAKKKVVRISLLNINKSISINTNQELNADSTSKSENSHIKKVVKENKENDKNYKKHEVSEPAQTNEEQCTKHLSVSSKEWVNDHDKANKDHSKSKKIKELDKKIDDNTLKSSNITDLIMKGRMFMIQQDQDIVSVVEQKTKSDIDEVLENSEKFETKDGEKCLLNSSLLKLENLITMIEVPKENIKSNYENKIAIKNNVSSKSIVIKKDSTNDEHIKTPINVMDQSTFMFNSQDIAASSKSFIHNEEYESNMKNIIICDVTTKCEENVLENIEGEENNITSEIQHWNNESTNLFKETSNSCKKLDIKDNLITNVEHALTVSEHHINSSKSKVVEATNNCNITSNNVSNVPKIISSQIITIDQMPLALQNIVKKKLSRRNISIDHKSNLQDTSSHITKLTSSNKSAVIDVTSRVKSLDTKLSNVNNCLTASPDNTVTKYDNASLVCSNIEVTEETEISCKKRKKSNNYDAKNQTTETENNKTLPSTQDKIYSVTDKERYRKRKKQQNYKYNTKMKVNMMKMPTRISNIVKTKNSTVSNKLQDITEEFYQDLIQNSKHSSNTFNQKTLRHTRRSLYLQTDIKNEDTRIKMLKFIEDITRGVKVVVKRMSIKNITSILGSNSSLAYIN</sequence>
<evidence type="ECO:0000313" key="2">
    <source>
        <dbReference type="EMBL" id="KAF7379001.1"/>
    </source>
</evidence>
<dbReference type="EMBL" id="JACSEA010000024">
    <property type="protein sequence ID" value="KAF7379001.1"/>
    <property type="molecule type" value="Genomic_DNA"/>
</dbReference>
<feature type="compositionally biased region" description="Polar residues" evidence="1">
    <location>
        <begin position="383"/>
        <end position="401"/>
    </location>
</feature>
<feature type="region of interest" description="Disordered" evidence="1">
    <location>
        <begin position="784"/>
        <end position="804"/>
    </location>
</feature>
<comment type="caution">
    <text evidence="2">The sequence shown here is derived from an EMBL/GenBank/DDBJ whole genome shotgun (WGS) entry which is preliminary data.</text>
</comment>
<reference evidence="2" key="1">
    <citation type="journal article" date="2020" name="G3 (Bethesda)">
        <title>High-Quality Assemblies for Three Invasive Social Wasps from the &lt;i&gt;Vespula&lt;/i&gt; Genus.</title>
        <authorList>
            <person name="Harrop T.W.R."/>
            <person name="Guhlin J."/>
            <person name="McLaughlin G.M."/>
            <person name="Permina E."/>
            <person name="Stockwell P."/>
            <person name="Gilligan J."/>
            <person name="Le Lec M.F."/>
            <person name="Gruber M.A.M."/>
            <person name="Quinn O."/>
            <person name="Lovegrove M."/>
            <person name="Duncan E.J."/>
            <person name="Remnant E.J."/>
            <person name="Van Eeckhoven J."/>
            <person name="Graham B."/>
            <person name="Knapp R.A."/>
            <person name="Langford K.W."/>
            <person name="Kronenberg Z."/>
            <person name="Press M.O."/>
            <person name="Eacker S.M."/>
            <person name="Wilson-Rankin E.E."/>
            <person name="Purcell J."/>
            <person name="Lester P.J."/>
            <person name="Dearden P.K."/>
        </authorList>
    </citation>
    <scope>NUCLEOTIDE SEQUENCE</scope>
    <source>
        <strain evidence="2">Marl-1</strain>
    </source>
</reference>
<feature type="compositionally biased region" description="Basic and acidic residues" evidence="1">
    <location>
        <begin position="402"/>
        <end position="416"/>
    </location>
</feature>
<protein>
    <submittedName>
        <fullName evidence="2">Uncharacterized protein</fullName>
    </submittedName>
</protein>
<evidence type="ECO:0000313" key="3">
    <source>
        <dbReference type="Proteomes" id="UP000614350"/>
    </source>
</evidence>
<proteinExistence type="predicted"/>
<feature type="compositionally biased region" description="Low complexity" evidence="1">
    <location>
        <begin position="792"/>
        <end position="803"/>
    </location>
</feature>
<keyword evidence="3" id="KW-1185">Reference proteome</keyword>
<dbReference type="AlphaFoldDB" id="A0A834J087"/>
<gene>
    <name evidence="2" type="ORF">HZH66_015235</name>
</gene>
<feature type="compositionally biased region" description="Basic and acidic residues" evidence="1">
    <location>
        <begin position="366"/>
        <end position="381"/>
    </location>
</feature>
<dbReference type="Proteomes" id="UP000614350">
    <property type="component" value="Unassembled WGS sequence"/>
</dbReference>
<organism evidence="2 3">
    <name type="scientific">Vespula vulgaris</name>
    <name type="common">Yellow jacket</name>
    <name type="synonym">Wasp</name>
    <dbReference type="NCBI Taxonomy" id="7454"/>
    <lineage>
        <taxon>Eukaryota</taxon>
        <taxon>Metazoa</taxon>
        <taxon>Ecdysozoa</taxon>
        <taxon>Arthropoda</taxon>
        <taxon>Hexapoda</taxon>
        <taxon>Insecta</taxon>
        <taxon>Pterygota</taxon>
        <taxon>Neoptera</taxon>
        <taxon>Endopterygota</taxon>
        <taxon>Hymenoptera</taxon>
        <taxon>Apocrita</taxon>
        <taxon>Aculeata</taxon>
        <taxon>Vespoidea</taxon>
        <taxon>Vespidae</taxon>
        <taxon>Vespinae</taxon>
        <taxon>Vespula</taxon>
    </lineage>
</organism>
<evidence type="ECO:0000256" key="1">
    <source>
        <dbReference type="SAM" id="MobiDB-lite"/>
    </source>
</evidence>
<feature type="region of interest" description="Disordered" evidence="1">
    <location>
        <begin position="366"/>
        <end position="416"/>
    </location>
</feature>